<dbReference type="InterPro" id="IPR011050">
    <property type="entry name" value="Pectin_lyase_fold/virulence"/>
</dbReference>
<proteinExistence type="predicted"/>
<evidence type="ECO:0000256" key="1">
    <source>
        <dbReference type="SAM" id="MobiDB-lite"/>
    </source>
</evidence>
<organism evidence="3 4">
    <name type="scientific">Christensenella tenuis</name>
    <dbReference type="NCBI Taxonomy" id="2763033"/>
    <lineage>
        <taxon>Bacteria</taxon>
        <taxon>Bacillati</taxon>
        <taxon>Bacillota</taxon>
        <taxon>Clostridia</taxon>
        <taxon>Christensenellales</taxon>
        <taxon>Christensenellaceae</taxon>
        <taxon>Christensenella</taxon>
    </lineage>
</organism>
<feature type="chain" id="PRO_5046894663" description="Carbohydrate-binding domain-containing protein" evidence="2">
    <location>
        <begin position="25"/>
        <end position="629"/>
    </location>
</feature>
<evidence type="ECO:0008006" key="5">
    <source>
        <dbReference type="Google" id="ProtNLM"/>
    </source>
</evidence>
<accession>A0ABR7EFY2</accession>
<evidence type="ECO:0000313" key="3">
    <source>
        <dbReference type="EMBL" id="MBC5648665.1"/>
    </source>
</evidence>
<feature type="compositionally biased region" description="Gly residues" evidence="1">
    <location>
        <begin position="141"/>
        <end position="150"/>
    </location>
</feature>
<dbReference type="InterPro" id="IPR012332">
    <property type="entry name" value="Autotransporter_pectin_lyase_C"/>
</dbReference>
<keyword evidence="2" id="KW-0732">Signal</keyword>
<gene>
    <name evidence="3" type="ORF">H8S18_09980</name>
</gene>
<sequence>MKKILTVLLCAVLMMGFTACTQQAAEPSSAAPAEEADVQVQDDAIYGQVTAISGDEAAIALGTMTGGMGGGTPPDMENGEMPSGEAPEMPGGEAPSGDAENGEAPPDMENGEMPSGEAPEMPGGEAPSGNAENGEAPPDMGEGGPGGMGGFTADENGTEITVDLTTVTITKQDGASETEASPADLTEGTIVKMEGSGEGASFVPTALEIVNTGGAGGPGGDMSGSETGSIELTGILTVDGTSEASDGEEITSSSADENTVLVKNGGSLALKNGTLGKTGDTSSADESNFYALNAIFAVTGGSTAEISDTALTSSAEGSNAIFATGEGSTVTVDNVTIHTAGNSSRGLDATYGGTVNATNIDITTEGAHCAPIATDRGEGTITVDTGTVFAAGDGSPCIYSTGDITVKNLTGTATGSQAAVVEGKNSITMTDTDLTGAGENGIMLYQSTSGDAAEGTAHFDAADSKITTTSNGPMIYVTNTQAEAVFENTELVFTSGVLANVAGNETNNWGTPGSNGGQFTLTGINQIFEGDVTCDEISTFALSLTQGSTFAGAVNTGNTAQEVAISLDADSTWTLTGDSYVTVLTNADETCANIVSGGYNLYYDADAAGNEWIGGQTISLAGGGSLMPA</sequence>
<feature type="signal peptide" evidence="2">
    <location>
        <begin position="1"/>
        <end position="24"/>
    </location>
</feature>
<dbReference type="RefSeq" id="WP_186858162.1">
    <property type="nucleotide sequence ID" value="NZ_JACOON010000005.1"/>
</dbReference>
<dbReference type="Gene3D" id="2.160.20.20">
    <property type="match status" value="1"/>
</dbReference>
<comment type="caution">
    <text evidence="3">The sequence shown here is derived from an EMBL/GenBank/DDBJ whole genome shotgun (WGS) entry which is preliminary data.</text>
</comment>
<dbReference type="Proteomes" id="UP000606889">
    <property type="component" value="Unassembled WGS sequence"/>
</dbReference>
<evidence type="ECO:0000256" key="2">
    <source>
        <dbReference type="SAM" id="SignalP"/>
    </source>
</evidence>
<dbReference type="PROSITE" id="PS51257">
    <property type="entry name" value="PROKAR_LIPOPROTEIN"/>
    <property type="match status" value="1"/>
</dbReference>
<reference evidence="3 4" key="1">
    <citation type="submission" date="2020-08" db="EMBL/GenBank/DDBJ databases">
        <title>Genome public.</title>
        <authorList>
            <person name="Liu C."/>
            <person name="Sun Q."/>
        </authorList>
    </citation>
    <scope>NUCLEOTIDE SEQUENCE [LARGE SCALE GENOMIC DNA]</scope>
    <source>
        <strain evidence="3 4">NSJ-35</strain>
    </source>
</reference>
<dbReference type="SUPFAM" id="SSF51126">
    <property type="entry name" value="Pectin lyase-like"/>
    <property type="match status" value="1"/>
</dbReference>
<protein>
    <recommendedName>
        <fullName evidence="5">Carbohydrate-binding domain-containing protein</fullName>
    </recommendedName>
</protein>
<evidence type="ECO:0000313" key="4">
    <source>
        <dbReference type="Proteomes" id="UP000606889"/>
    </source>
</evidence>
<dbReference type="EMBL" id="JACOON010000005">
    <property type="protein sequence ID" value="MBC5648665.1"/>
    <property type="molecule type" value="Genomic_DNA"/>
</dbReference>
<name>A0ABR7EFY2_9FIRM</name>
<keyword evidence="4" id="KW-1185">Reference proteome</keyword>
<feature type="region of interest" description="Disordered" evidence="1">
    <location>
        <begin position="64"/>
        <end position="154"/>
    </location>
</feature>